<reference evidence="2" key="1">
    <citation type="submission" date="2012-09" db="EMBL/GenBank/DDBJ databases">
        <title>Genome Sequence of alkane-degrading Bacterium Alcanivorax balearicus MACL04.</title>
        <authorList>
            <person name="Lai Q."/>
            <person name="Shao Z."/>
        </authorList>
    </citation>
    <scope>NUCLEOTIDE SEQUENCE</scope>
    <source>
        <strain evidence="2">MACL04</strain>
    </source>
</reference>
<proteinExistence type="predicted"/>
<dbReference type="Proteomes" id="UP001064106">
    <property type="component" value="Unassembled WGS sequence"/>
</dbReference>
<dbReference type="RefSeq" id="WP_262460767.1">
    <property type="nucleotide sequence ID" value="NZ_ARXS01000013.1"/>
</dbReference>
<dbReference type="Pfam" id="PF04307">
    <property type="entry name" value="YdjM"/>
    <property type="match status" value="1"/>
</dbReference>
<keyword evidence="1" id="KW-0812">Transmembrane</keyword>
<evidence type="ECO:0008006" key="4">
    <source>
        <dbReference type="Google" id="ProtNLM"/>
    </source>
</evidence>
<sequence>MFIGHLPAGYVSAKLLFRRFADTGVATTAFVLAGILGAIAPDLDMFYFYLVDNRQSHHHTYWPHYPILWISLLLLAGLWFKLARQKAGAALALIFFISGFIHMLLDTIVGDIWWLAPFIDKPYALFTVPAVYQPWWLNFVLHWSFALEIAIAVWALLVWRSDWK</sequence>
<comment type="caution">
    <text evidence="2">The sequence shown here is derived from an EMBL/GenBank/DDBJ whole genome shotgun (WGS) entry which is preliminary data.</text>
</comment>
<organism evidence="2 3">
    <name type="scientific">Alloalcanivorax balearicus MACL04</name>
    <dbReference type="NCBI Taxonomy" id="1177182"/>
    <lineage>
        <taxon>Bacteria</taxon>
        <taxon>Pseudomonadati</taxon>
        <taxon>Pseudomonadota</taxon>
        <taxon>Gammaproteobacteria</taxon>
        <taxon>Oceanospirillales</taxon>
        <taxon>Alcanivoracaceae</taxon>
        <taxon>Alloalcanivorax</taxon>
    </lineage>
</organism>
<accession>A0ABT2R067</accession>
<evidence type="ECO:0000256" key="1">
    <source>
        <dbReference type="SAM" id="Phobius"/>
    </source>
</evidence>
<feature type="transmembrane region" description="Helical" evidence="1">
    <location>
        <begin position="135"/>
        <end position="159"/>
    </location>
</feature>
<keyword evidence="3" id="KW-1185">Reference proteome</keyword>
<name>A0ABT2R067_9GAMM</name>
<gene>
    <name evidence="2" type="ORF">MA04_02475</name>
</gene>
<evidence type="ECO:0000313" key="2">
    <source>
        <dbReference type="EMBL" id="MCU5783175.1"/>
    </source>
</evidence>
<keyword evidence="1" id="KW-0472">Membrane</keyword>
<dbReference type="InterPro" id="IPR007404">
    <property type="entry name" value="YdjM-like"/>
</dbReference>
<feature type="transmembrane region" description="Helical" evidence="1">
    <location>
        <begin position="61"/>
        <end position="80"/>
    </location>
</feature>
<dbReference type="EMBL" id="ARXS01000013">
    <property type="protein sequence ID" value="MCU5783175.1"/>
    <property type="molecule type" value="Genomic_DNA"/>
</dbReference>
<evidence type="ECO:0000313" key="3">
    <source>
        <dbReference type="Proteomes" id="UP001064106"/>
    </source>
</evidence>
<feature type="transmembrane region" description="Helical" evidence="1">
    <location>
        <begin position="20"/>
        <end position="41"/>
    </location>
</feature>
<protein>
    <recommendedName>
        <fullName evidence="4">Hydrolase</fullName>
    </recommendedName>
</protein>
<keyword evidence="1" id="KW-1133">Transmembrane helix</keyword>
<feature type="transmembrane region" description="Helical" evidence="1">
    <location>
        <begin position="92"/>
        <end position="115"/>
    </location>
</feature>